<sequence>MRFAFIVLSTFAIALSSKLDPYSEAKRFIPIAWEHLKAKNYTIIDPELVVNINGTIYNKENYIKTFEIHEQYPDKVPELNVTHAIFDAKGMLVFDIQTELVMRNTAKPNANIRGGYTLFKFELVQ</sequence>
<organism evidence="2 3">
    <name type="scientific">Caenorhabditis angaria</name>
    <dbReference type="NCBI Taxonomy" id="860376"/>
    <lineage>
        <taxon>Eukaryota</taxon>
        <taxon>Metazoa</taxon>
        <taxon>Ecdysozoa</taxon>
        <taxon>Nematoda</taxon>
        <taxon>Chromadorea</taxon>
        <taxon>Rhabditida</taxon>
        <taxon>Rhabditina</taxon>
        <taxon>Rhabditomorpha</taxon>
        <taxon>Rhabditoidea</taxon>
        <taxon>Rhabditidae</taxon>
        <taxon>Peloderinae</taxon>
        <taxon>Caenorhabditis</taxon>
    </lineage>
</organism>
<evidence type="ECO:0000256" key="1">
    <source>
        <dbReference type="SAM" id="SignalP"/>
    </source>
</evidence>
<dbReference type="AlphaFoldDB" id="A0A9P1J4K9"/>
<dbReference type="Proteomes" id="UP001152747">
    <property type="component" value="Unassembled WGS sequence"/>
</dbReference>
<feature type="signal peptide" evidence="1">
    <location>
        <begin position="1"/>
        <end position="16"/>
    </location>
</feature>
<proteinExistence type="predicted"/>
<keyword evidence="1" id="KW-0732">Signal</keyword>
<protein>
    <submittedName>
        <fullName evidence="2">Uncharacterized protein</fullName>
    </submittedName>
</protein>
<name>A0A9P1J4K9_9PELO</name>
<keyword evidence="3" id="KW-1185">Reference proteome</keyword>
<reference evidence="2" key="1">
    <citation type="submission" date="2022-11" db="EMBL/GenBank/DDBJ databases">
        <authorList>
            <person name="Kikuchi T."/>
        </authorList>
    </citation>
    <scope>NUCLEOTIDE SEQUENCE</scope>
    <source>
        <strain evidence="2">PS1010</strain>
    </source>
</reference>
<evidence type="ECO:0000313" key="3">
    <source>
        <dbReference type="Proteomes" id="UP001152747"/>
    </source>
</evidence>
<evidence type="ECO:0000313" key="2">
    <source>
        <dbReference type="EMBL" id="CAI5456607.1"/>
    </source>
</evidence>
<comment type="caution">
    <text evidence="2">The sequence shown here is derived from an EMBL/GenBank/DDBJ whole genome shotgun (WGS) entry which is preliminary data.</text>
</comment>
<dbReference type="EMBL" id="CANHGI010000006">
    <property type="protein sequence ID" value="CAI5456607.1"/>
    <property type="molecule type" value="Genomic_DNA"/>
</dbReference>
<gene>
    <name evidence="2" type="ORF">CAMP_LOCUS19244</name>
</gene>
<accession>A0A9P1J4K9</accession>
<feature type="chain" id="PRO_5040301597" evidence="1">
    <location>
        <begin position="17"/>
        <end position="125"/>
    </location>
</feature>